<evidence type="ECO:0000313" key="1">
    <source>
        <dbReference type="EMBL" id="CUQ17012.1"/>
    </source>
</evidence>
<evidence type="ECO:0008006" key="5">
    <source>
        <dbReference type="Google" id="ProtNLM"/>
    </source>
</evidence>
<reference evidence="1 3" key="1">
    <citation type="submission" date="2015-09" db="EMBL/GenBank/DDBJ databases">
        <authorList>
            <consortium name="Pathogen Informatics"/>
        </authorList>
    </citation>
    <scope>NUCLEOTIDE SEQUENCE [LARGE SCALE GENOMIC DNA]</scope>
    <source>
        <strain evidence="1 3">2789STDY5834865</strain>
    </source>
</reference>
<dbReference type="InterPro" id="IPR036390">
    <property type="entry name" value="WH_DNA-bd_sf"/>
</dbReference>
<evidence type="ECO:0000313" key="4">
    <source>
        <dbReference type="Proteomes" id="UP000251853"/>
    </source>
</evidence>
<keyword evidence="4" id="KW-1185">Reference proteome</keyword>
<sequence length="326" mass="37234">MFDFLKTIFGDNIKVSEFDCPAKTPFYIRDGYKIQSLSWNKSQCVLLSPIDSSWRLPTLKKQLIKFQEICEFPCALCLENITSKQRRNLIESNIPFISPSQQVYLPFWGCSFWEKFKAETTVPDKMAPGTQLVFLYLYYLQTTDTVNLTQISRDLLLSKATCTRAINDLTVSGLITHRTEGTNKWISPSFKKPEFLKKGYPRLKSPVERLIYVRTPFHDSALPKSGILALADISMVGANEQDGATAISKKAGTQIPPAEIISEQDFRDFGGHILEVWRYDPILLAHNGRVDDISLLLSLEDNPNERIQMGLDDIREKHELPIKHEE</sequence>
<dbReference type="EMBL" id="UAVW01000018">
    <property type="protein sequence ID" value="SQB15728.1"/>
    <property type="molecule type" value="Genomic_DNA"/>
</dbReference>
<proteinExistence type="predicted"/>
<dbReference type="Proteomes" id="UP000251853">
    <property type="component" value="Unassembled WGS sequence"/>
</dbReference>
<gene>
    <name evidence="1" type="ORF">ERS852480_05047</name>
    <name evidence="2" type="ORF">NCTC11224_04812</name>
</gene>
<dbReference type="EMBL" id="CZAB01000101">
    <property type="protein sequence ID" value="CUQ17012.1"/>
    <property type="molecule type" value="Genomic_DNA"/>
</dbReference>
<organism evidence="1 3">
    <name type="scientific">Enterocloster clostridioformis</name>
    <dbReference type="NCBI Taxonomy" id="1531"/>
    <lineage>
        <taxon>Bacteria</taxon>
        <taxon>Bacillati</taxon>
        <taxon>Bacillota</taxon>
        <taxon>Clostridia</taxon>
        <taxon>Lachnospirales</taxon>
        <taxon>Lachnospiraceae</taxon>
        <taxon>Enterocloster</taxon>
    </lineage>
</organism>
<reference evidence="2 4" key="2">
    <citation type="submission" date="2018-06" db="EMBL/GenBank/DDBJ databases">
        <authorList>
            <consortium name="Pathogen Informatics"/>
            <person name="Doyle S."/>
        </authorList>
    </citation>
    <scope>NUCLEOTIDE SEQUENCE [LARGE SCALE GENOMIC DNA]</scope>
    <source>
        <strain evidence="2 4">NCTC11224</strain>
    </source>
</reference>
<protein>
    <recommendedName>
        <fullName evidence="5">MarR family transcriptional regulator</fullName>
    </recommendedName>
</protein>
<evidence type="ECO:0000313" key="2">
    <source>
        <dbReference type="EMBL" id="SQB15728.1"/>
    </source>
</evidence>
<dbReference type="RefSeq" id="WP_057573070.1">
    <property type="nucleotide sequence ID" value="NZ_CATYWZ010000194.1"/>
</dbReference>
<dbReference type="SUPFAM" id="SSF46785">
    <property type="entry name" value="Winged helix' DNA-binding domain"/>
    <property type="match status" value="1"/>
</dbReference>
<dbReference type="Proteomes" id="UP000095512">
    <property type="component" value="Unassembled WGS sequence"/>
</dbReference>
<accession>A0A174U442</accession>
<evidence type="ECO:0000313" key="3">
    <source>
        <dbReference type="Proteomes" id="UP000095512"/>
    </source>
</evidence>
<name>A0A174U442_9FIRM</name>
<dbReference type="AlphaFoldDB" id="A0A174U442"/>